<dbReference type="Proteomes" id="UP000548423">
    <property type="component" value="Unassembled WGS sequence"/>
</dbReference>
<organism evidence="1 2">
    <name type="scientific">Neobacillus niacini</name>
    <dbReference type="NCBI Taxonomy" id="86668"/>
    <lineage>
        <taxon>Bacteria</taxon>
        <taxon>Bacillati</taxon>
        <taxon>Bacillota</taxon>
        <taxon>Bacilli</taxon>
        <taxon>Bacillales</taxon>
        <taxon>Bacillaceae</taxon>
        <taxon>Neobacillus</taxon>
    </lineage>
</organism>
<dbReference type="AlphaFoldDB" id="A0A852TDD8"/>
<proteinExistence type="predicted"/>
<evidence type="ECO:0000313" key="1">
    <source>
        <dbReference type="EMBL" id="NYE05408.1"/>
    </source>
</evidence>
<dbReference type="Gene3D" id="4.10.280.10">
    <property type="entry name" value="Helix-loop-helix DNA-binding domain"/>
    <property type="match status" value="1"/>
</dbReference>
<accession>A0A852TDD8</accession>
<protein>
    <submittedName>
        <fullName evidence="1">Stage 0 sporulation regulatory protein</fullName>
    </submittedName>
</protein>
<dbReference type="EMBL" id="JACCBX010000004">
    <property type="protein sequence ID" value="NYE05408.1"/>
    <property type="molecule type" value="Genomic_DNA"/>
</dbReference>
<gene>
    <name evidence="1" type="ORF">F4694_002161</name>
</gene>
<dbReference type="Pfam" id="PF09388">
    <property type="entry name" value="SpoOE-like"/>
    <property type="match status" value="1"/>
</dbReference>
<reference evidence="2" key="2">
    <citation type="submission" date="2020-08" db="EMBL/GenBank/DDBJ databases">
        <title>The Agave Microbiome: Exploring the role of microbial communities in plant adaptations to desert environments.</title>
        <authorList>
            <person name="Partida-Martinez L.P."/>
        </authorList>
    </citation>
    <scope>NUCLEOTIDE SEQUENCE [LARGE SCALE GENOMIC DNA]</scope>
    <source>
        <strain evidence="2">AT2.8</strain>
    </source>
</reference>
<dbReference type="InterPro" id="IPR018540">
    <property type="entry name" value="Spo0E-like"/>
</dbReference>
<dbReference type="InterPro" id="IPR037208">
    <property type="entry name" value="Spo0E-like_sf"/>
</dbReference>
<dbReference type="InterPro" id="IPR036638">
    <property type="entry name" value="HLH_DNA-bd_sf"/>
</dbReference>
<dbReference type="GO" id="GO:0046983">
    <property type="term" value="F:protein dimerization activity"/>
    <property type="evidence" value="ECO:0007669"/>
    <property type="project" value="InterPro"/>
</dbReference>
<sequence>MESYNPSEILNAIKVKRAMMINCANKKGFTSEETIKYSQELDVLINEYQRAAQQFSRPNEEVRFAFNQMVMIWPKVFV</sequence>
<name>A0A852TDD8_9BACI</name>
<reference evidence="2" key="1">
    <citation type="submission" date="2020-07" db="EMBL/GenBank/DDBJ databases">
        <authorList>
            <person name="Partida-Martinez L."/>
            <person name="Huntemann M."/>
            <person name="Clum A."/>
            <person name="Wang J."/>
            <person name="Palaniappan K."/>
            <person name="Ritter S."/>
            <person name="Chen I.-M."/>
            <person name="Stamatis D."/>
            <person name="Reddy T."/>
            <person name="O'Malley R."/>
            <person name="Daum C."/>
            <person name="Shapiro N."/>
            <person name="Ivanova N."/>
            <person name="Kyrpides N."/>
            <person name="Woyke T."/>
        </authorList>
    </citation>
    <scope>NUCLEOTIDE SEQUENCE [LARGE SCALE GENOMIC DNA]</scope>
    <source>
        <strain evidence="2">AT2.8</strain>
    </source>
</reference>
<comment type="caution">
    <text evidence="1">The sequence shown here is derived from an EMBL/GenBank/DDBJ whole genome shotgun (WGS) entry which is preliminary data.</text>
</comment>
<evidence type="ECO:0000313" key="2">
    <source>
        <dbReference type="Proteomes" id="UP000548423"/>
    </source>
</evidence>
<dbReference type="SUPFAM" id="SSF140500">
    <property type="entry name" value="BAS1536-like"/>
    <property type="match status" value="1"/>
</dbReference>
<dbReference type="GO" id="GO:0043937">
    <property type="term" value="P:regulation of sporulation"/>
    <property type="evidence" value="ECO:0007669"/>
    <property type="project" value="InterPro"/>
</dbReference>